<sequence>MATPSVFEAIRPTTPTVSVGVLAADLGPLTSQVEILEHSGVKLAHFEVMDGSFCPMTKISLPIVGAVRTSFIRDAHLMITDSFDKIADYVKAGADVITVYSVAEAR</sequence>
<dbReference type="InterPro" id="IPR000056">
    <property type="entry name" value="Ribul_P_3_epim-like"/>
</dbReference>
<dbReference type="InterPro" id="IPR011060">
    <property type="entry name" value="RibuloseP-bd_barrel"/>
</dbReference>
<protein>
    <recommendedName>
        <fullName evidence="4">Ribulose-phosphate 3-epimerase</fullName>
    </recommendedName>
</protein>
<evidence type="ECO:0000256" key="2">
    <source>
        <dbReference type="ARBA" id="ARBA00023235"/>
    </source>
</evidence>
<gene>
    <name evidence="3" type="ORF">METZ01_LOCUS199102</name>
</gene>
<proteinExistence type="predicted"/>
<dbReference type="InterPro" id="IPR013785">
    <property type="entry name" value="Aldolase_TIM"/>
</dbReference>
<evidence type="ECO:0000313" key="3">
    <source>
        <dbReference type="EMBL" id="SVB46248.1"/>
    </source>
</evidence>
<name>A0A382E6C2_9ZZZZ</name>
<keyword evidence="1" id="KW-0479">Metal-binding</keyword>
<dbReference type="PANTHER" id="PTHR11749">
    <property type="entry name" value="RIBULOSE-5-PHOSPHATE-3-EPIMERASE"/>
    <property type="match status" value="1"/>
</dbReference>
<reference evidence="3" key="1">
    <citation type="submission" date="2018-05" db="EMBL/GenBank/DDBJ databases">
        <authorList>
            <person name="Lanie J.A."/>
            <person name="Ng W.-L."/>
            <person name="Kazmierczak K.M."/>
            <person name="Andrzejewski T.M."/>
            <person name="Davidsen T.M."/>
            <person name="Wayne K.J."/>
            <person name="Tettelin H."/>
            <person name="Glass J.I."/>
            <person name="Rusch D."/>
            <person name="Podicherti R."/>
            <person name="Tsui H.-C.T."/>
            <person name="Winkler M.E."/>
        </authorList>
    </citation>
    <scope>NUCLEOTIDE SEQUENCE</scope>
</reference>
<dbReference type="Pfam" id="PF00834">
    <property type="entry name" value="Ribul_P_3_epim"/>
    <property type="match status" value="1"/>
</dbReference>
<dbReference type="GO" id="GO:0046872">
    <property type="term" value="F:metal ion binding"/>
    <property type="evidence" value="ECO:0007669"/>
    <property type="project" value="UniProtKB-KW"/>
</dbReference>
<keyword evidence="2" id="KW-0413">Isomerase</keyword>
<dbReference type="SUPFAM" id="SSF51366">
    <property type="entry name" value="Ribulose-phoshate binding barrel"/>
    <property type="match status" value="1"/>
</dbReference>
<dbReference type="EMBL" id="UINC01042938">
    <property type="protein sequence ID" value="SVB46248.1"/>
    <property type="molecule type" value="Genomic_DNA"/>
</dbReference>
<dbReference type="GO" id="GO:0016857">
    <property type="term" value="F:racemase and epimerase activity, acting on carbohydrates and derivatives"/>
    <property type="evidence" value="ECO:0007669"/>
    <property type="project" value="InterPro"/>
</dbReference>
<evidence type="ECO:0000256" key="1">
    <source>
        <dbReference type="ARBA" id="ARBA00022723"/>
    </source>
</evidence>
<dbReference type="GO" id="GO:0005975">
    <property type="term" value="P:carbohydrate metabolic process"/>
    <property type="evidence" value="ECO:0007669"/>
    <property type="project" value="InterPro"/>
</dbReference>
<accession>A0A382E6C2</accession>
<dbReference type="AlphaFoldDB" id="A0A382E6C2"/>
<evidence type="ECO:0008006" key="4">
    <source>
        <dbReference type="Google" id="ProtNLM"/>
    </source>
</evidence>
<dbReference type="Gene3D" id="3.20.20.70">
    <property type="entry name" value="Aldolase class I"/>
    <property type="match status" value="1"/>
</dbReference>
<organism evidence="3">
    <name type="scientific">marine metagenome</name>
    <dbReference type="NCBI Taxonomy" id="408172"/>
    <lineage>
        <taxon>unclassified sequences</taxon>
        <taxon>metagenomes</taxon>
        <taxon>ecological metagenomes</taxon>
    </lineage>
</organism>